<evidence type="ECO:0000256" key="1">
    <source>
        <dbReference type="ARBA" id="ARBA00004202"/>
    </source>
</evidence>
<comment type="subunit">
    <text evidence="8">Forms a stable energy-coupling factor (ECF) transporter complex composed of 2 membrane-embedded substrate-binding proteins (S component), 2 ATP-binding proteins (A component) and 2 transmembrane proteins (T component).</text>
</comment>
<dbReference type="GO" id="GO:0016887">
    <property type="term" value="F:ATP hydrolysis activity"/>
    <property type="evidence" value="ECO:0007669"/>
    <property type="project" value="InterPro"/>
</dbReference>
<keyword evidence="5 8" id="KW-0067">ATP-binding</keyword>
<dbReference type="Gene3D" id="3.40.50.300">
    <property type="entry name" value="P-loop containing nucleotide triphosphate hydrolases"/>
    <property type="match status" value="1"/>
</dbReference>
<dbReference type="Proteomes" id="UP001269271">
    <property type="component" value="Unassembled WGS sequence"/>
</dbReference>
<comment type="caution">
    <text evidence="11">The sequence shown here is derived from an EMBL/GenBank/DDBJ whole genome shotgun (WGS) entry which is preliminary data.</text>
</comment>
<dbReference type="NCBIfam" id="NF010166">
    <property type="entry name" value="PRK13646.1"/>
    <property type="match status" value="1"/>
</dbReference>
<proteinExistence type="inferred from homology"/>
<name>A0A2A1KE39_STAHA</name>
<reference evidence="10 13" key="2">
    <citation type="submission" date="2023-08" db="EMBL/GenBank/DDBJ databases">
        <title>Genomic surveillance of Staphylococcus haemolyticus neonatal outbreak in southern France.</title>
        <authorList>
            <person name="Magnan C."/>
            <person name="Morsli M."/>
            <person name="Thiery B."/>
            <person name="Salipante F."/>
            <person name="Attar J."/>
            <person name="Massimo D.M."/>
            <person name="Ory J."/>
            <person name="Pantel A."/>
            <person name="Lavigne J.-P."/>
        </authorList>
    </citation>
    <scope>NUCLEOTIDE SEQUENCE [LARGE SCALE GENOMIC DNA]</scope>
    <source>
        <strain evidence="10 13">NSH026</strain>
    </source>
</reference>
<sequence>MKIKFNDVTYTYQQGTPYEYKALDHINLTIEQGKYYAIVGQTGSGKSTLIQHFNGLLKPTNGNIEHDELTIHSKTKDKFIRPIRQKVGLVFQFPESQLFEDNIEREIEFGPKNFGMNVEEVKERAFDLLLELGFPRNVMSLSPFQMSGGQMRKIAIVSILAMNPDVIVLDEPTAGLDPKSRQQVMELFKEIQLKQNKTIILVSHDMNEVAKYAEEIIVMNDGNIIEQVTPKELFRQGSKLEEWHIALPDIVQLQRDIEIKHGIKFKTIALTEKEFVSMYQEWQHHEE</sequence>
<dbReference type="SUPFAM" id="SSF52540">
    <property type="entry name" value="P-loop containing nucleoside triphosphate hydrolases"/>
    <property type="match status" value="1"/>
</dbReference>
<evidence type="ECO:0000256" key="3">
    <source>
        <dbReference type="ARBA" id="ARBA00022475"/>
    </source>
</evidence>
<evidence type="ECO:0000256" key="6">
    <source>
        <dbReference type="ARBA" id="ARBA00022967"/>
    </source>
</evidence>
<keyword evidence="4 8" id="KW-0547">Nucleotide-binding</keyword>
<comment type="subcellular location">
    <subcellularLocation>
        <location evidence="1 8">Cell membrane</location>
        <topology evidence="1 8">Peripheral membrane protein</topology>
    </subcellularLocation>
</comment>
<feature type="domain" description="ABC transporter" evidence="9">
    <location>
        <begin position="3"/>
        <end position="246"/>
    </location>
</feature>
<dbReference type="SMART" id="SM00382">
    <property type="entry name" value="AAA"/>
    <property type="match status" value="1"/>
</dbReference>
<organism evidence="11 12">
    <name type="scientific">Staphylococcus haemolyticus</name>
    <dbReference type="NCBI Taxonomy" id="1283"/>
    <lineage>
        <taxon>Bacteria</taxon>
        <taxon>Bacillati</taxon>
        <taxon>Bacillota</taxon>
        <taxon>Bacilli</taxon>
        <taxon>Bacillales</taxon>
        <taxon>Staphylococcaceae</taxon>
        <taxon>Staphylococcus</taxon>
    </lineage>
</organism>
<evidence type="ECO:0000256" key="2">
    <source>
        <dbReference type="ARBA" id="ARBA00022448"/>
    </source>
</evidence>
<dbReference type="Proteomes" id="UP000238153">
    <property type="component" value="Unassembled WGS sequence"/>
</dbReference>
<dbReference type="GO" id="GO:0042626">
    <property type="term" value="F:ATPase-coupled transmembrane transporter activity"/>
    <property type="evidence" value="ECO:0007669"/>
    <property type="project" value="TreeGrafter"/>
</dbReference>
<dbReference type="EC" id="7.-.-.-" evidence="8"/>
<evidence type="ECO:0000256" key="7">
    <source>
        <dbReference type="ARBA" id="ARBA00023136"/>
    </source>
</evidence>
<dbReference type="GO" id="GO:0015087">
    <property type="term" value="F:cobalt ion transmembrane transporter activity"/>
    <property type="evidence" value="ECO:0007669"/>
    <property type="project" value="UniProtKB-ARBA"/>
</dbReference>
<keyword evidence="13" id="KW-1185">Reference proteome</keyword>
<evidence type="ECO:0000259" key="9">
    <source>
        <dbReference type="PROSITE" id="PS50893"/>
    </source>
</evidence>
<dbReference type="CDD" id="cd03225">
    <property type="entry name" value="ABC_cobalt_CbiO_domain1"/>
    <property type="match status" value="1"/>
</dbReference>
<evidence type="ECO:0000313" key="11">
    <source>
        <dbReference type="EMBL" id="PPJ76208.1"/>
    </source>
</evidence>
<dbReference type="InterPro" id="IPR003439">
    <property type="entry name" value="ABC_transporter-like_ATP-bd"/>
</dbReference>
<dbReference type="Pfam" id="PF00005">
    <property type="entry name" value="ABC_tran"/>
    <property type="match status" value="1"/>
</dbReference>
<dbReference type="RefSeq" id="WP_011275146.1">
    <property type="nucleotide sequence ID" value="NZ_CAJCFW010000027.1"/>
</dbReference>
<dbReference type="PANTHER" id="PTHR43553:SF27">
    <property type="entry name" value="ENERGY-COUPLING FACTOR TRANSPORTER ATP-BINDING PROTEIN ECFA2"/>
    <property type="match status" value="1"/>
</dbReference>
<dbReference type="EMBL" id="PGWX01000234">
    <property type="protein sequence ID" value="PPJ76208.1"/>
    <property type="molecule type" value="Genomic_DNA"/>
</dbReference>
<dbReference type="STRING" id="1283.ShL2_00729"/>
<dbReference type="NCBIfam" id="TIGR04521">
    <property type="entry name" value="ECF_ATPase_2"/>
    <property type="match status" value="1"/>
</dbReference>
<dbReference type="OMA" id="MIMYDEP"/>
<keyword evidence="6" id="KW-1278">Translocase</keyword>
<gene>
    <name evidence="11" type="ORF">CV019_04215</name>
    <name evidence="10" type="ORF">RO950_06545</name>
</gene>
<keyword evidence="7 8" id="KW-0472">Membrane</keyword>
<comment type="similarity">
    <text evidence="8">Belongs to the ABC transporter superfamily. Energy-coupling factor EcfA family.</text>
</comment>
<evidence type="ECO:0000256" key="4">
    <source>
        <dbReference type="ARBA" id="ARBA00022741"/>
    </source>
</evidence>
<dbReference type="PROSITE" id="PS00211">
    <property type="entry name" value="ABC_TRANSPORTER_1"/>
    <property type="match status" value="1"/>
</dbReference>
<dbReference type="PROSITE" id="PS50893">
    <property type="entry name" value="ABC_TRANSPORTER_2"/>
    <property type="match status" value="1"/>
</dbReference>
<evidence type="ECO:0000313" key="12">
    <source>
        <dbReference type="Proteomes" id="UP000238153"/>
    </source>
</evidence>
<dbReference type="GO" id="GO:0005524">
    <property type="term" value="F:ATP binding"/>
    <property type="evidence" value="ECO:0007669"/>
    <property type="project" value="UniProtKB-UniRule"/>
</dbReference>
<comment type="function">
    <text evidence="8">ATP-binding (A) component of a common energy-coupling factor (ECF) ABC-transporter complex.</text>
</comment>
<evidence type="ECO:0000256" key="5">
    <source>
        <dbReference type="ARBA" id="ARBA00022840"/>
    </source>
</evidence>
<protein>
    <recommendedName>
        <fullName evidence="8">Energy-coupling factor transporter ATP-binding protein EcfA2</fullName>
        <ecNumber evidence="8">7.-.-.-</ecNumber>
    </recommendedName>
</protein>
<dbReference type="InterPro" id="IPR030946">
    <property type="entry name" value="EcfA2"/>
</dbReference>
<keyword evidence="2 8" id="KW-0813">Transport</keyword>
<dbReference type="InterPro" id="IPR015856">
    <property type="entry name" value="ABC_transpr_CbiO/EcfA_su"/>
</dbReference>
<dbReference type="SMR" id="A0A2A1KE39"/>
<dbReference type="PANTHER" id="PTHR43553">
    <property type="entry name" value="HEAVY METAL TRANSPORTER"/>
    <property type="match status" value="1"/>
</dbReference>
<evidence type="ECO:0000313" key="13">
    <source>
        <dbReference type="Proteomes" id="UP001269271"/>
    </source>
</evidence>
<evidence type="ECO:0000256" key="8">
    <source>
        <dbReference type="RuleBase" id="RU365104"/>
    </source>
</evidence>
<accession>A0A2A1KE39</accession>
<dbReference type="InterPro" id="IPR003593">
    <property type="entry name" value="AAA+_ATPase"/>
</dbReference>
<keyword evidence="3 8" id="KW-1003">Cell membrane</keyword>
<dbReference type="AlphaFoldDB" id="A0A2A1KE39"/>
<dbReference type="GO" id="GO:0043190">
    <property type="term" value="C:ATP-binding cassette (ABC) transporter complex"/>
    <property type="evidence" value="ECO:0007669"/>
    <property type="project" value="TreeGrafter"/>
</dbReference>
<keyword evidence="10" id="KW-0378">Hydrolase</keyword>
<dbReference type="InterPro" id="IPR017871">
    <property type="entry name" value="ABC_transporter-like_CS"/>
</dbReference>
<dbReference type="InterPro" id="IPR050095">
    <property type="entry name" value="ECF_ABC_transporter_ATP-bd"/>
</dbReference>
<dbReference type="FunFam" id="3.40.50.300:FF:000224">
    <property type="entry name" value="Energy-coupling factor transporter ATP-binding protein EcfA"/>
    <property type="match status" value="1"/>
</dbReference>
<evidence type="ECO:0000313" key="10">
    <source>
        <dbReference type="EMBL" id="MDT4286676.1"/>
    </source>
</evidence>
<reference evidence="11 12" key="1">
    <citation type="submission" date="2017-11" db="EMBL/GenBank/DDBJ databases">
        <authorList>
            <person name="Founou R.C."/>
            <person name="Founou L."/>
            <person name="Allam M."/>
            <person name="Ismail A."/>
            <person name="Essack S.Y."/>
        </authorList>
    </citation>
    <scope>NUCLEOTIDE SEQUENCE [LARGE SCALE GENOMIC DNA]</scope>
    <source>
        <strain evidence="11 12">G811N2B1</strain>
    </source>
</reference>
<dbReference type="InterPro" id="IPR027417">
    <property type="entry name" value="P-loop_NTPase"/>
</dbReference>
<dbReference type="EMBL" id="JAVSOO010000014">
    <property type="protein sequence ID" value="MDT4286676.1"/>
    <property type="molecule type" value="Genomic_DNA"/>
</dbReference>